<dbReference type="EMBL" id="FWXB01000028">
    <property type="protein sequence ID" value="SMC14496.1"/>
    <property type="molecule type" value="Genomic_DNA"/>
</dbReference>
<evidence type="ECO:0000313" key="2">
    <source>
        <dbReference type="EMBL" id="SMC14496.1"/>
    </source>
</evidence>
<evidence type="ECO:0000313" key="3">
    <source>
        <dbReference type="Proteomes" id="UP000193224"/>
    </source>
</evidence>
<evidence type="ECO:0000256" key="1">
    <source>
        <dbReference type="SAM" id="MobiDB-lite"/>
    </source>
</evidence>
<proteinExistence type="predicted"/>
<protein>
    <submittedName>
        <fullName evidence="2">Uncharacterized protein</fullName>
    </submittedName>
</protein>
<gene>
    <name evidence="2" type="ORF">ROA7745_04364</name>
</gene>
<feature type="region of interest" description="Disordered" evidence="1">
    <location>
        <begin position="67"/>
        <end position="86"/>
    </location>
</feature>
<dbReference type="RefSeq" id="WP_085802406.1">
    <property type="nucleotide sequence ID" value="NZ_FWXB01000028.1"/>
</dbReference>
<sequence>MPQTRKIATCCYCGARTVLVLDQSRHELACASCGAPLHQMKLMPVARAAPKKQAFQAPCFVQPQKRPVRDNRKGWNSYGKARKKGRKSLSRKVFEELWDVVEDIFD</sequence>
<name>A0A1X7BXR4_9RHOB</name>
<dbReference type="AlphaFoldDB" id="A0A1X7BXR4"/>
<dbReference type="Proteomes" id="UP000193224">
    <property type="component" value="Unassembled WGS sequence"/>
</dbReference>
<reference evidence="2 3" key="1">
    <citation type="submission" date="2017-03" db="EMBL/GenBank/DDBJ databases">
        <authorList>
            <person name="Afonso C.L."/>
            <person name="Miller P.J."/>
            <person name="Scott M.A."/>
            <person name="Spackman E."/>
            <person name="Goraichik I."/>
            <person name="Dimitrov K.M."/>
            <person name="Suarez D.L."/>
            <person name="Swayne D.E."/>
        </authorList>
    </citation>
    <scope>NUCLEOTIDE SEQUENCE [LARGE SCALE GENOMIC DNA]</scope>
    <source>
        <strain evidence="2 3">CECT 7745</strain>
    </source>
</reference>
<keyword evidence="3" id="KW-1185">Reference proteome</keyword>
<organism evidence="2 3">
    <name type="scientific">Roseovarius aestuarii</name>
    <dbReference type="NCBI Taxonomy" id="475083"/>
    <lineage>
        <taxon>Bacteria</taxon>
        <taxon>Pseudomonadati</taxon>
        <taxon>Pseudomonadota</taxon>
        <taxon>Alphaproteobacteria</taxon>
        <taxon>Rhodobacterales</taxon>
        <taxon>Roseobacteraceae</taxon>
        <taxon>Roseovarius</taxon>
    </lineage>
</organism>
<dbReference type="OrthoDB" id="7868311at2"/>
<accession>A0A1X7BXR4</accession>